<keyword evidence="1" id="KW-0812">Transmembrane</keyword>
<reference evidence="2" key="1">
    <citation type="journal article" date="2020" name="Stud. Mycol.">
        <title>101 Dothideomycetes genomes: a test case for predicting lifestyles and emergence of pathogens.</title>
        <authorList>
            <person name="Haridas S."/>
            <person name="Albert R."/>
            <person name="Binder M."/>
            <person name="Bloem J."/>
            <person name="Labutti K."/>
            <person name="Salamov A."/>
            <person name="Andreopoulos B."/>
            <person name="Baker S."/>
            <person name="Barry K."/>
            <person name="Bills G."/>
            <person name="Bluhm B."/>
            <person name="Cannon C."/>
            <person name="Castanera R."/>
            <person name="Culley D."/>
            <person name="Daum C."/>
            <person name="Ezra D."/>
            <person name="Gonzalez J."/>
            <person name="Henrissat B."/>
            <person name="Kuo A."/>
            <person name="Liang C."/>
            <person name="Lipzen A."/>
            <person name="Lutzoni F."/>
            <person name="Magnuson J."/>
            <person name="Mondo S."/>
            <person name="Nolan M."/>
            <person name="Ohm R."/>
            <person name="Pangilinan J."/>
            <person name="Park H.-J."/>
            <person name="Ramirez L."/>
            <person name="Alfaro M."/>
            <person name="Sun H."/>
            <person name="Tritt A."/>
            <person name="Yoshinaga Y."/>
            <person name="Zwiers L.-H."/>
            <person name="Turgeon B."/>
            <person name="Goodwin S."/>
            <person name="Spatafora J."/>
            <person name="Crous P."/>
            <person name="Grigoriev I."/>
        </authorList>
    </citation>
    <scope>NUCLEOTIDE SEQUENCE</scope>
    <source>
        <strain evidence="2">CBS 627.86</strain>
    </source>
</reference>
<keyword evidence="1" id="KW-0472">Membrane</keyword>
<evidence type="ECO:0000256" key="1">
    <source>
        <dbReference type="SAM" id="Phobius"/>
    </source>
</evidence>
<keyword evidence="3" id="KW-1185">Reference proteome</keyword>
<dbReference type="EMBL" id="ML977325">
    <property type="protein sequence ID" value="KAF2114493.1"/>
    <property type="molecule type" value="Genomic_DNA"/>
</dbReference>
<proteinExistence type="predicted"/>
<dbReference type="AlphaFoldDB" id="A0A6A5Z644"/>
<feature type="transmembrane region" description="Helical" evidence="1">
    <location>
        <begin position="24"/>
        <end position="51"/>
    </location>
</feature>
<sequence>MQHPGQRKQRDQACKSQLRSHRRLVALVTSYTAASPGFVFFFLLLSASVIAKGCQTASHRRSEGSVAATAPPRSLPARALGFATAGSTDCLAVLDTYTLPSGTGIDEPVIMDDDDNSFIPTVTIATLRHLCDSCRALQEISAIEDHEAA</sequence>
<evidence type="ECO:0000313" key="2">
    <source>
        <dbReference type="EMBL" id="KAF2114493.1"/>
    </source>
</evidence>
<organism evidence="2 3">
    <name type="scientific">Lophiotrema nucula</name>
    <dbReference type="NCBI Taxonomy" id="690887"/>
    <lineage>
        <taxon>Eukaryota</taxon>
        <taxon>Fungi</taxon>
        <taxon>Dikarya</taxon>
        <taxon>Ascomycota</taxon>
        <taxon>Pezizomycotina</taxon>
        <taxon>Dothideomycetes</taxon>
        <taxon>Pleosporomycetidae</taxon>
        <taxon>Pleosporales</taxon>
        <taxon>Lophiotremataceae</taxon>
        <taxon>Lophiotrema</taxon>
    </lineage>
</organism>
<gene>
    <name evidence="2" type="ORF">BDV96DRAFT_576915</name>
</gene>
<accession>A0A6A5Z644</accession>
<name>A0A6A5Z644_9PLEO</name>
<evidence type="ECO:0000313" key="3">
    <source>
        <dbReference type="Proteomes" id="UP000799770"/>
    </source>
</evidence>
<protein>
    <submittedName>
        <fullName evidence="2">Uncharacterized protein</fullName>
    </submittedName>
</protein>
<keyword evidence="1" id="KW-1133">Transmembrane helix</keyword>
<dbReference type="Proteomes" id="UP000799770">
    <property type="component" value="Unassembled WGS sequence"/>
</dbReference>